<protein>
    <recommendedName>
        <fullName evidence="7">Nuclear pore complex NUP2/50/61 domain-containing protein</fullName>
    </recommendedName>
</protein>
<feature type="compositionally biased region" description="Gly residues" evidence="4">
    <location>
        <begin position="1462"/>
        <end position="1472"/>
    </location>
</feature>
<feature type="region of interest" description="Disordered" evidence="4">
    <location>
        <begin position="556"/>
        <end position="589"/>
    </location>
</feature>
<evidence type="ECO:0008006" key="7">
    <source>
        <dbReference type="Google" id="ProtNLM"/>
    </source>
</evidence>
<feature type="compositionally biased region" description="Acidic residues" evidence="4">
    <location>
        <begin position="719"/>
        <end position="728"/>
    </location>
</feature>
<organism evidence="5 6">
    <name type="scientific">Saitoella complicata (strain BCRC 22490 / CBS 7301 / JCM 7358 / NBRC 10748 / NRRL Y-17804)</name>
    <dbReference type="NCBI Taxonomy" id="698492"/>
    <lineage>
        <taxon>Eukaryota</taxon>
        <taxon>Fungi</taxon>
        <taxon>Dikarya</taxon>
        <taxon>Ascomycota</taxon>
        <taxon>Taphrinomycotina</taxon>
        <taxon>Taphrinomycotina incertae sedis</taxon>
        <taxon>Saitoella</taxon>
    </lineage>
</organism>
<dbReference type="GO" id="GO:0006606">
    <property type="term" value="P:protein import into nucleus"/>
    <property type="evidence" value="ECO:0007669"/>
    <property type="project" value="TreeGrafter"/>
</dbReference>
<feature type="compositionally biased region" description="Basic and acidic residues" evidence="4">
    <location>
        <begin position="984"/>
        <end position="993"/>
    </location>
</feature>
<dbReference type="PANTHER" id="PTHR23193">
    <property type="entry name" value="NUCLEAR PORE COMPLEX PROTEIN NUP"/>
    <property type="match status" value="1"/>
</dbReference>
<dbReference type="InterPro" id="IPR026054">
    <property type="entry name" value="Nucleoporin"/>
</dbReference>
<feature type="compositionally biased region" description="Polar residues" evidence="4">
    <location>
        <begin position="570"/>
        <end position="580"/>
    </location>
</feature>
<feature type="region of interest" description="Disordered" evidence="4">
    <location>
        <begin position="889"/>
        <end position="1043"/>
    </location>
</feature>
<feature type="compositionally biased region" description="Low complexity" evidence="4">
    <location>
        <begin position="1011"/>
        <end position="1032"/>
    </location>
</feature>
<reference evidence="5 6" key="3">
    <citation type="journal article" date="2015" name="Genome Announc.">
        <title>Draft Genome Sequence of the Archiascomycetous Yeast Saitoella complicata.</title>
        <authorList>
            <person name="Yamauchi K."/>
            <person name="Kondo S."/>
            <person name="Hamamoto M."/>
            <person name="Takahashi Y."/>
            <person name="Ogura Y."/>
            <person name="Hayashi T."/>
            <person name="Nishida H."/>
        </authorList>
    </citation>
    <scope>NUCLEOTIDE SEQUENCE [LARGE SCALE GENOMIC DNA]</scope>
    <source>
        <strain evidence="5 6">NRRL Y-17804</strain>
    </source>
</reference>
<comment type="caution">
    <text evidence="5">The sequence shown here is derived from an EMBL/GenBank/DDBJ whole genome shotgun (WGS) entry which is preliminary data.</text>
</comment>
<feature type="compositionally biased region" description="Low complexity" evidence="4">
    <location>
        <begin position="925"/>
        <end position="943"/>
    </location>
</feature>
<comment type="subcellular location">
    <subcellularLocation>
        <location evidence="1">Nucleus</location>
    </subcellularLocation>
</comment>
<feature type="compositionally biased region" description="Basic and acidic residues" evidence="4">
    <location>
        <begin position="651"/>
        <end position="665"/>
    </location>
</feature>
<keyword evidence="6" id="KW-1185">Reference proteome</keyword>
<dbReference type="GO" id="GO:0008139">
    <property type="term" value="F:nuclear localization sequence binding"/>
    <property type="evidence" value="ECO:0007669"/>
    <property type="project" value="TreeGrafter"/>
</dbReference>
<feature type="region of interest" description="Disordered" evidence="4">
    <location>
        <begin position="1404"/>
        <end position="1500"/>
    </location>
</feature>
<feature type="compositionally biased region" description="Basic and acidic residues" evidence="4">
    <location>
        <begin position="729"/>
        <end position="759"/>
    </location>
</feature>
<keyword evidence="3" id="KW-0539">Nucleus</keyword>
<feature type="region of interest" description="Disordered" evidence="4">
    <location>
        <begin position="71"/>
        <end position="128"/>
    </location>
</feature>
<evidence type="ECO:0000313" key="5">
    <source>
        <dbReference type="EMBL" id="GAO51182.1"/>
    </source>
</evidence>
<evidence type="ECO:0000256" key="3">
    <source>
        <dbReference type="ARBA" id="ARBA00023242"/>
    </source>
</evidence>
<dbReference type="GO" id="GO:0005643">
    <property type="term" value="C:nuclear pore"/>
    <property type="evidence" value="ECO:0007669"/>
    <property type="project" value="TreeGrafter"/>
</dbReference>
<evidence type="ECO:0000256" key="1">
    <source>
        <dbReference type="ARBA" id="ARBA00004123"/>
    </source>
</evidence>
<dbReference type="GO" id="GO:0006405">
    <property type="term" value="P:RNA export from nucleus"/>
    <property type="evidence" value="ECO:0007669"/>
    <property type="project" value="TreeGrafter"/>
</dbReference>
<feature type="compositionally biased region" description="Basic and acidic residues" evidence="4">
    <location>
        <begin position="439"/>
        <end position="455"/>
    </location>
</feature>
<feature type="region of interest" description="Disordered" evidence="4">
    <location>
        <begin position="631"/>
        <end position="805"/>
    </location>
</feature>
<dbReference type="OMA" id="IEMENEH"/>
<reference evidence="5 6" key="1">
    <citation type="journal article" date="2011" name="J. Gen. Appl. Microbiol.">
        <title>Draft genome sequencing of the enigmatic yeast Saitoella complicata.</title>
        <authorList>
            <person name="Nishida H."/>
            <person name="Hamamoto M."/>
            <person name="Sugiyama J."/>
        </authorList>
    </citation>
    <scope>NUCLEOTIDE SEQUENCE [LARGE SCALE GENOMIC DNA]</scope>
    <source>
        <strain evidence="5 6">NRRL Y-17804</strain>
    </source>
</reference>
<dbReference type="GO" id="GO:0017056">
    <property type="term" value="F:structural constituent of nuclear pore"/>
    <property type="evidence" value="ECO:0007669"/>
    <property type="project" value="TreeGrafter"/>
</dbReference>
<dbReference type="EMBL" id="BACD03000042">
    <property type="protein sequence ID" value="GAO51182.1"/>
    <property type="molecule type" value="Genomic_DNA"/>
</dbReference>
<evidence type="ECO:0000313" key="6">
    <source>
        <dbReference type="Proteomes" id="UP000033140"/>
    </source>
</evidence>
<dbReference type="STRING" id="698492.A0A0E9NMS9"/>
<evidence type="ECO:0000256" key="4">
    <source>
        <dbReference type="SAM" id="MobiDB-lite"/>
    </source>
</evidence>
<gene>
    <name evidence="5" type="ORF">G7K_5293-t1</name>
</gene>
<reference evidence="5 6" key="2">
    <citation type="journal article" date="2014" name="J. Gen. Appl. Microbiol.">
        <title>The early diverging ascomycetous budding yeast Saitoella complicata has three histone deacetylases belonging to the Clr6, Hos2, and Rpd3 lineages.</title>
        <authorList>
            <person name="Nishida H."/>
            <person name="Matsumoto T."/>
            <person name="Kondo S."/>
            <person name="Hamamoto M."/>
            <person name="Yoshikawa H."/>
        </authorList>
    </citation>
    <scope>NUCLEOTIDE SEQUENCE [LARGE SCALE GENOMIC DNA]</scope>
    <source>
        <strain evidence="5 6">NRRL Y-17804</strain>
    </source>
</reference>
<feature type="compositionally biased region" description="Basic residues" evidence="4">
    <location>
        <begin position="321"/>
        <end position="331"/>
    </location>
</feature>
<feature type="compositionally biased region" description="Polar residues" evidence="4">
    <location>
        <begin position="636"/>
        <end position="649"/>
    </location>
</feature>
<keyword evidence="2" id="KW-0813">Transport</keyword>
<accession>A0A0E9NMS9</accession>
<feature type="compositionally biased region" description="Basic and acidic residues" evidence="4">
    <location>
        <begin position="1080"/>
        <end position="1092"/>
    </location>
</feature>
<feature type="compositionally biased region" description="Basic and acidic residues" evidence="4">
    <location>
        <begin position="404"/>
        <end position="416"/>
    </location>
</feature>
<feature type="compositionally biased region" description="Low complexity" evidence="4">
    <location>
        <begin position="299"/>
        <end position="309"/>
    </location>
</feature>
<feature type="region of interest" description="Disordered" evidence="4">
    <location>
        <begin position="296"/>
        <end position="468"/>
    </location>
</feature>
<sequence length="1500" mass="157770">MESLLEPRPKVHYNQYTSLDTRLLHAAGWLFDDLDAEPIRLSAPPSPVQTFDPTKSWAEILNTRPVLSRINTDTTAKEERSLPSPPPSPGGLVVMGKEGRQTSHDSACSMGEEETELTPPSTPPTEPYQKLYPVPVTTPKPEVAPLPAPVVVVINEEALAADFESHMITPPEEDPLSYIFSNPTSSPRTSVDYVASPYYGGALSPFASHDVNPFDSTQHEAECTLFEEEPIITEPCRRRPRKNATLKAYYRTWTVMGVDEMTGLPLFRRESGERYREIVGGGARKKMDVPFRRLRRKTPPTQHQQSPSPLIHSPYQDQGIRRRAYTSKYPHKCLQQTRHPVRLVRRSDPINRQQRSLMRGPRRTSRGLSKRELRRKSKVLWKGATEDQAPVRRSSSTRRKSSHKKEDVKEESKQSEADSFLAPALAPHYVGHTPYAARRRTDIESDRSKTSRANDKPAQPKFEFPTQNLRAPLIPAESSPILGATTSLTSLTIAPETWARRDAETLEWINSLGLNLQKLANGTERLGNRGGWADKEKFERLMKDDEGFFERQGLRQRAASETLERRSHSRTPSLRPTPYQNPKHGHQRQISLADPRLQLDPAKWPRNTTAGILAAWREICRRQELIAAEEAEQDQLRSSQFGNMDNGSAETRGDGERPAAQDQMKRGMTLIHENVRFPRGKTSTPASSKGAAAQETDEDKTAKTEKKKVNMDDAKVEDGEKETEETQEEEQKPKEKEADAPMKDAEVQTEDKAEDKAEAAPEASMEDAPVANEAKAPATDKKKRAASPSFDQPSPKHTGVVIPKERRRRAGCFSALDEDLDEMFGPEPELPAKKKIKPSINVGAETPLKRTVEGSGFTPRVPLLRDDPAVEEANKKAAAARFSSFGAAAAALPKEDPPKPAEKRVETTAPSFSLGNAEKKDQAEVPKAAAAPSFSFGGASAVADKPAEEAKNDTPPSFSFGKPEEKKADAPAVVPAPQFSFGKPAEEKNDEAPKPAAAPPSFSFGAPKMDAAPAAPTTASTTPTFSFGATSKPAEEKPAAAAASSFSFGAPVSKVAEEPKKDTTPAFGFGAPAAALAETSNKRSADSDEPAAKKSTGGFSFGNTSTISPFGAVNGAATADAAKPAPSPFAFGAPKKAAAPAAGGLFGASTAAPAARGFNFGATPAAEPAEPAAAPSFSFGAPAATTATEAPKPAAGVFNFAAPAAAAPATDAAKPLVFGSSTTTVADSKPASGLFGSATTAGTGGSTLFGSAAAPAAEVPKPAFGGFGSTMSAAPASTGGFAGFGQSTTAPAPAAAPANGGSFTFGSNTGSITPAFGATNNAPAANVFGQSTSAAPAASAATGGFGFGANNNNAPAAGGFNFGANNAAPGSPGVQAASFNFNAPGSPAPVPAATGFGFGNNAAPQSPAPAAAQPFAFGTPAPAPANGGFQFGAGTPAQPQQPQTPGGAGMFQFGGPNTPGTPGAGAAPGGGNLFSVGSAGPQDQQGGRKIAPARGRLRRK</sequence>
<dbReference type="PANTHER" id="PTHR23193:SF23">
    <property type="entry name" value="NUCLEAR PORE COMPLEX PROTEIN NUP153"/>
    <property type="match status" value="1"/>
</dbReference>
<feature type="compositionally biased region" description="Basic and acidic residues" evidence="4">
    <location>
        <begin position="893"/>
        <end position="906"/>
    </location>
</feature>
<feature type="region of interest" description="Disordered" evidence="4">
    <location>
        <begin position="1077"/>
        <end position="1099"/>
    </location>
</feature>
<evidence type="ECO:0000256" key="2">
    <source>
        <dbReference type="ARBA" id="ARBA00022448"/>
    </source>
</evidence>
<feature type="compositionally biased region" description="Low complexity" evidence="4">
    <location>
        <begin position="1404"/>
        <end position="1445"/>
    </location>
</feature>
<proteinExistence type="predicted"/>
<name>A0A0E9NMS9_SAICN</name>
<feature type="compositionally biased region" description="Basic and acidic residues" evidence="4">
    <location>
        <begin position="699"/>
        <end position="718"/>
    </location>
</feature>
<dbReference type="Proteomes" id="UP000033140">
    <property type="component" value="Unassembled WGS sequence"/>
</dbReference>